<keyword evidence="1" id="KW-0812">Transmembrane</keyword>
<keyword evidence="1" id="KW-0472">Membrane</keyword>
<dbReference type="Pfam" id="PF07963">
    <property type="entry name" value="N_methyl"/>
    <property type="match status" value="1"/>
</dbReference>
<dbReference type="PANTHER" id="PTHR30093:SF2">
    <property type="entry name" value="TYPE II SECRETION SYSTEM PROTEIN H"/>
    <property type="match status" value="1"/>
</dbReference>
<dbReference type="SUPFAM" id="SSF54523">
    <property type="entry name" value="Pili subunits"/>
    <property type="match status" value="1"/>
</dbReference>
<dbReference type="InterPro" id="IPR012902">
    <property type="entry name" value="N_methyl_site"/>
</dbReference>
<sequence length="219" mass="24291">MTSPNRCARAFTLIELLVVISIISLLIAILLPALGAAREAARRTTCLSAVRTLNLTLTLYANDWDGRYPYSGWSMNWEPVGRQFHWGQTLARDYGLPSGFSRCPSDPRDPIQMVRGMTYAYNRSLDKAGGVWPGGAAAYPTTSQDDLRDPSRIPTFSEGRQLTIAAWDIDAQPLSYGLLNLHNDGNVWGFADGRALTIPKQASYYFDPDTSLFLVGSHW</sequence>
<dbReference type="NCBIfam" id="TIGR02532">
    <property type="entry name" value="IV_pilin_GFxxxE"/>
    <property type="match status" value="1"/>
</dbReference>
<dbReference type="InterPro" id="IPR045584">
    <property type="entry name" value="Pilin-like"/>
</dbReference>
<dbReference type="RefSeq" id="WP_425347245.1">
    <property type="nucleotide sequence ID" value="NZ_JBGUBD010000018.1"/>
</dbReference>
<accession>A0ABV4U9J2</accession>
<evidence type="ECO:0000256" key="1">
    <source>
        <dbReference type="SAM" id="Phobius"/>
    </source>
</evidence>
<protein>
    <submittedName>
        <fullName evidence="2">Type II secretion system protein</fullName>
    </submittedName>
</protein>
<organism evidence="2 3">
    <name type="scientific">Natronomicrosphaera hydrolytica</name>
    <dbReference type="NCBI Taxonomy" id="3242702"/>
    <lineage>
        <taxon>Bacteria</taxon>
        <taxon>Pseudomonadati</taxon>
        <taxon>Planctomycetota</taxon>
        <taxon>Phycisphaerae</taxon>
        <taxon>Phycisphaerales</taxon>
        <taxon>Phycisphaeraceae</taxon>
        <taxon>Natronomicrosphaera</taxon>
    </lineage>
</organism>
<feature type="transmembrane region" description="Helical" evidence="1">
    <location>
        <begin position="12"/>
        <end position="34"/>
    </location>
</feature>
<comment type="caution">
    <text evidence="2">The sequence shown here is derived from an EMBL/GenBank/DDBJ whole genome shotgun (WGS) entry which is preliminary data.</text>
</comment>
<evidence type="ECO:0000313" key="3">
    <source>
        <dbReference type="Proteomes" id="UP001575105"/>
    </source>
</evidence>
<keyword evidence="1" id="KW-1133">Transmembrane helix</keyword>
<dbReference type="EMBL" id="JBGUBD010000018">
    <property type="protein sequence ID" value="MFA9480287.1"/>
    <property type="molecule type" value="Genomic_DNA"/>
</dbReference>
<dbReference type="Proteomes" id="UP001575105">
    <property type="component" value="Unassembled WGS sequence"/>
</dbReference>
<name>A0ABV4U9J2_9BACT</name>
<dbReference type="PANTHER" id="PTHR30093">
    <property type="entry name" value="GENERAL SECRETION PATHWAY PROTEIN G"/>
    <property type="match status" value="1"/>
</dbReference>
<keyword evidence="3" id="KW-1185">Reference proteome</keyword>
<dbReference type="Gene3D" id="3.30.700.10">
    <property type="entry name" value="Glycoprotein, Type 4 Pilin"/>
    <property type="match status" value="1"/>
</dbReference>
<gene>
    <name evidence="2" type="ORF">ACERK3_18595</name>
</gene>
<evidence type="ECO:0000313" key="2">
    <source>
        <dbReference type="EMBL" id="MFA9480287.1"/>
    </source>
</evidence>
<proteinExistence type="predicted"/>
<reference evidence="2 3" key="1">
    <citation type="submission" date="2024-08" db="EMBL/GenBank/DDBJ databases">
        <title>Whole-genome sequencing of halo(alkali)philic microorganisms from hypersaline lakes.</title>
        <authorList>
            <person name="Sorokin D.Y."/>
            <person name="Merkel A.Y."/>
            <person name="Messina E."/>
            <person name="Yakimov M."/>
        </authorList>
    </citation>
    <scope>NUCLEOTIDE SEQUENCE [LARGE SCALE GENOMIC DNA]</scope>
    <source>
        <strain evidence="2 3">AB-hyl4</strain>
    </source>
</reference>